<gene>
    <name evidence="1" type="primary">gag</name>
</gene>
<sequence>PPFSCLVRFIALLAFWISNKGQKTPSEIMVGSDSLKLSELEQATQEVKGWMTETLLGPKCKSRIVRPFSKLRDQGRHWEGMMDSMPG</sequence>
<evidence type="ECO:0000313" key="1">
    <source>
        <dbReference type="EMBL" id="AAZ91562.1"/>
    </source>
</evidence>
<name>Q3S7U4_HV1</name>
<organism evidence="1">
    <name type="scientific">Human immunodeficiency virus type 1</name>
    <name type="common">HIV-1</name>
    <dbReference type="NCBI Taxonomy" id="11676"/>
    <lineage>
        <taxon>Viruses</taxon>
        <taxon>Riboviria</taxon>
        <taxon>Pararnavirae</taxon>
        <taxon>Artverviricota</taxon>
        <taxon>Revtraviricetes</taxon>
        <taxon>Ortervirales</taxon>
        <taxon>Retroviridae</taxon>
        <taxon>Orthoretrovirinae</taxon>
        <taxon>Lentivirus</taxon>
        <taxon>Lentivirus humimdef1</taxon>
    </lineage>
</organism>
<organismHost>
    <name type="scientific">Homo sapiens</name>
    <name type="common">Human</name>
    <dbReference type="NCBI Taxonomy" id="9606"/>
</organismHost>
<proteinExistence type="predicted"/>
<dbReference type="EMBL" id="DQ155036">
    <property type="protein sequence ID" value="AAZ91562.1"/>
    <property type="molecule type" value="Genomic_DNA"/>
</dbReference>
<accession>Q3S7U4</accession>
<feature type="non-terminal residue" evidence="1">
    <location>
        <position position="87"/>
    </location>
</feature>
<feature type="non-terminal residue" evidence="1">
    <location>
        <position position="1"/>
    </location>
</feature>
<protein>
    <submittedName>
        <fullName evidence="1">Gag protein</fullName>
    </submittedName>
</protein>
<reference evidence="1" key="1">
    <citation type="submission" date="2005-08" db="EMBL/GenBank/DDBJ databases">
        <title>Genomic Diversity of HIV-1 subtypes in Northern Kenya.</title>
        <authorList>
            <person name="Khamadi S.A."/>
            <person name="Ochieng W."/>
            <person name="Lihana R.W."/>
            <person name="Kiptoo M.K."/>
            <person name="Kinyua J.G."/>
            <person name="Lagat N."/>
            <person name="Muriuki J."/>
            <person name="Mwangi J."/>
            <person name="Pelle R."/>
            <person name="Muigai A."/>
            <person name="Carter J."/>
            <person name="Yamada R."/>
            <person name="Mpoke S."/>
        </authorList>
    </citation>
    <scope>NUCLEOTIDE SEQUENCE</scope>
    <source>
        <strain evidence="1">MADH002</strain>
    </source>
</reference>